<comment type="function">
    <text evidence="1 6">May protect the nitrogenase Fe-Mo protein from oxidative damage.</text>
</comment>
<keyword evidence="5 6" id="KW-0535">Nitrogen fixation</keyword>
<organism evidence="7 8">
    <name type="scientific">Marinobacterium lutimaris</name>
    <dbReference type="NCBI Taxonomy" id="568106"/>
    <lineage>
        <taxon>Bacteria</taxon>
        <taxon>Pseudomonadati</taxon>
        <taxon>Pseudomonadota</taxon>
        <taxon>Gammaproteobacteria</taxon>
        <taxon>Oceanospirillales</taxon>
        <taxon>Oceanospirillaceae</taxon>
        <taxon>Marinobacterium</taxon>
    </lineage>
</organism>
<evidence type="ECO:0000256" key="6">
    <source>
        <dbReference type="HAMAP-Rule" id="MF_00529"/>
    </source>
</evidence>
<evidence type="ECO:0000256" key="3">
    <source>
        <dbReference type="ARBA" id="ARBA00011284"/>
    </source>
</evidence>
<protein>
    <recommendedName>
        <fullName evidence="4 6">Nitrogenase-stabilizing/protective protein NifW</fullName>
    </recommendedName>
</protein>
<dbReference type="PIRSF" id="PIRSF005790">
    <property type="entry name" value="NifW"/>
    <property type="match status" value="1"/>
</dbReference>
<keyword evidence="8" id="KW-1185">Reference proteome</keyword>
<evidence type="ECO:0000256" key="5">
    <source>
        <dbReference type="ARBA" id="ARBA00023231"/>
    </source>
</evidence>
<comment type="similarity">
    <text evidence="2 6">Belongs to the NifW family.</text>
</comment>
<dbReference type="HAMAP" id="MF_00529">
    <property type="entry name" value="NifW"/>
    <property type="match status" value="1"/>
</dbReference>
<dbReference type="Pfam" id="PF03206">
    <property type="entry name" value="NifW"/>
    <property type="match status" value="1"/>
</dbReference>
<dbReference type="AlphaFoldDB" id="A0A1H5TEP4"/>
<dbReference type="OrthoDB" id="9811868at2"/>
<evidence type="ECO:0000313" key="7">
    <source>
        <dbReference type="EMBL" id="SEF61259.1"/>
    </source>
</evidence>
<evidence type="ECO:0000256" key="1">
    <source>
        <dbReference type="ARBA" id="ARBA00002247"/>
    </source>
</evidence>
<evidence type="ECO:0000256" key="4">
    <source>
        <dbReference type="ARBA" id="ARBA00016274"/>
    </source>
</evidence>
<accession>A0A1H5TEP4</accession>
<dbReference type="RefSeq" id="WP_104001091.1">
    <property type="nucleotide sequence ID" value="NZ_FNVQ01000001.1"/>
</dbReference>
<dbReference type="GO" id="GO:0009399">
    <property type="term" value="P:nitrogen fixation"/>
    <property type="evidence" value="ECO:0007669"/>
    <property type="project" value="UniProtKB-UniRule"/>
</dbReference>
<dbReference type="InterPro" id="IPR004893">
    <property type="entry name" value="NifW"/>
</dbReference>
<dbReference type="EMBL" id="FNVQ01000001">
    <property type="protein sequence ID" value="SEF61259.1"/>
    <property type="molecule type" value="Genomic_DNA"/>
</dbReference>
<name>A0A1H5TEP4_9GAMM</name>
<gene>
    <name evidence="6" type="primary">nifW</name>
    <name evidence="7" type="ORF">SAMN05444390_10153</name>
</gene>
<evidence type="ECO:0000256" key="2">
    <source>
        <dbReference type="ARBA" id="ARBA00008351"/>
    </source>
</evidence>
<dbReference type="Proteomes" id="UP000236745">
    <property type="component" value="Unassembled WGS sequence"/>
</dbReference>
<sequence length="110" mass="12964">MSDFEFIEDLEELSSAEEFLEYFEIEFDPKVVMVNRLHIMQRYHDYLQKMEKAGNLPAEEAALKDAYQQMLGQAYQDFVESDAITEKVFKVFRMHEPQTTFVPLDQLLGS</sequence>
<reference evidence="7 8" key="1">
    <citation type="submission" date="2016-10" db="EMBL/GenBank/DDBJ databases">
        <authorList>
            <person name="de Groot N.N."/>
        </authorList>
    </citation>
    <scope>NUCLEOTIDE SEQUENCE [LARGE SCALE GENOMIC DNA]</scope>
    <source>
        <strain evidence="7 8">DSM 22012</strain>
    </source>
</reference>
<evidence type="ECO:0000313" key="8">
    <source>
        <dbReference type="Proteomes" id="UP000236745"/>
    </source>
</evidence>
<proteinExistence type="inferred from homology"/>
<comment type="subunit">
    <text evidence="3 6">Homotrimer; associates with NifD.</text>
</comment>